<reference evidence="3" key="2">
    <citation type="submission" date="2018-10" db="EMBL/GenBank/DDBJ databases">
        <title>Effector identification in a new, highly contiguous assembly of the strawberry crown rot pathogen Phytophthora cactorum.</title>
        <authorList>
            <person name="Armitage A.D."/>
            <person name="Nellist C.F."/>
            <person name="Bates H."/>
            <person name="Vickerstaff R.J."/>
            <person name="Harrison R.J."/>
        </authorList>
    </citation>
    <scope>NUCLEOTIDE SEQUENCE</scope>
    <source>
        <strain evidence="3">15-7</strain>
    </source>
</reference>
<dbReference type="OrthoDB" id="10308914at2759"/>
<protein>
    <submittedName>
        <fullName evidence="4">Uncharacterized protein</fullName>
    </submittedName>
</protein>
<keyword evidence="2" id="KW-0812">Transmembrane</keyword>
<feature type="transmembrane region" description="Helical" evidence="2">
    <location>
        <begin position="117"/>
        <end position="138"/>
    </location>
</feature>
<sequence>MHEDEDSDDEDPEDNVDGAPTLSMWEGTEDEVFMASLGGLDVLLVRPSIWLEFWYVEVEGYKTQREYTLIMGVAFDEQFTASGTVFYDKRNVAYKVDARSPLMILWWRRDVDVFVKLYRVVLVNEMALVALSMAVSLLSKSWLGV</sequence>
<feature type="compositionally biased region" description="Acidic residues" evidence="1">
    <location>
        <begin position="1"/>
        <end position="16"/>
    </location>
</feature>
<evidence type="ECO:0000256" key="1">
    <source>
        <dbReference type="SAM" id="MobiDB-lite"/>
    </source>
</evidence>
<keyword evidence="2" id="KW-0472">Membrane</keyword>
<comment type="caution">
    <text evidence="4">The sequence shown here is derived from an EMBL/GenBank/DDBJ whole genome shotgun (WGS) entry which is preliminary data.</text>
</comment>
<evidence type="ECO:0000256" key="2">
    <source>
        <dbReference type="SAM" id="Phobius"/>
    </source>
</evidence>
<keyword evidence="5" id="KW-1185">Reference proteome</keyword>
<reference evidence="4 5" key="1">
    <citation type="submission" date="2018-01" db="EMBL/GenBank/DDBJ databases">
        <title>Draft genome of the strawberry crown rot pathogen Phytophthora cactorum.</title>
        <authorList>
            <person name="Armitage A.D."/>
            <person name="Lysoe E."/>
            <person name="Nellist C.F."/>
            <person name="Harrison R.J."/>
            <person name="Brurberg M.B."/>
        </authorList>
    </citation>
    <scope>NUCLEOTIDE SEQUENCE [LARGE SCALE GENOMIC DNA]</scope>
    <source>
        <strain evidence="4 5">10300</strain>
    </source>
</reference>
<accession>A0A329RDA1</accession>
<name>A0A329RDA1_9STRA</name>
<keyword evidence="2" id="KW-1133">Transmembrane helix</keyword>
<evidence type="ECO:0000313" key="5">
    <source>
        <dbReference type="Proteomes" id="UP000251314"/>
    </source>
</evidence>
<gene>
    <name evidence="4" type="ORF">PC110_g20908</name>
    <name evidence="3" type="ORF">PC113_g22664</name>
</gene>
<dbReference type="EMBL" id="RCMG01001787">
    <property type="protein sequence ID" value="KAG2819960.1"/>
    <property type="molecule type" value="Genomic_DNA"/>
</dbReference>
<evidence type="ECO:0000313" key="3">
    <source>
        <dbReference type="EMBL" id="KAG2819960.1"/>
    </source>
</evidence>
<feature type="region of interest" description="Disordered" evidence="1">
    <location>
        <begin position="1"/>
        <end position="21"/>
    </location>
</feature>
<dbReference type="VEuPathDB" id="FungiDB:PC110_g20908"/>
<dbReference type="AlphaFoldDB" id="A0A329RDA1"/>
<organism evidence="4 5">
    <name type="scientific">Phytophthora cactorum</name>
    <dbReference type="NCBI Taxonomy" id="29920"/>
    <lineage>
        <taxon>Eukaryota</taxon>
        <taxon>Sar</taxon>
        <taxon>Stramenopiles</taxon>
        <taxon>Oomycota</taxon>
        <taxon>Peronosporomycetes</taxon>
        <taxon>Peronosporales</taxon>
        <taxon>Peronosporaceae</taxon>
        <taxon>Phytophthora</taxon>
    </lineage>
</organism>
<evidence type="ECO:0000313" key="4">
    <source>
        <dbReference type="EMBL" id="RAW22653.1"/>
    </source>
</evidence>
<proteinExistence type="predicted"/>
<dbReference type="EMBL" id="MJFZ01001247">
    <property type="protein sequence ID" value="RAW22653.1"/>
    <property type="molecule type" value="Genomic_DNA"/>
</dbReference>
<dbReference type="Proteomes" id="UP000251314">
    <property type="component" value="Unassembled WGS sequence"/>
</dbReference>
<dbReference type="Proteomes" id="UP000735874">
    <property type="component" value="Unassembled WGS sequence"/>
</dbReference>